<proteinExistence type="predicted"/>
<dbReference type="AlphaFoldDB" id="A0A6L5YHG5"/>
<gene>
    <name evidence="1" type="ORF">FYJ59_05285</name>
</gene>
<keyword evidence="2" id="KW-1185">Reference proteome</keyword>
<name>A0A6L5YHG5_9FIRM</name>
<dbReference type="RefSeq" id="WP_154495742.1">
    <property type="nucleotide sequence ID" value="NZ_VUMU01000004.1"/>
</dbReference>
<evidence type="ECO:0000313" key="2">
    <source>
        <dbReference type="Proteomes" id="UP000476055"/>
    </source>
</evidence>
<accession>A0A6L5YHG5</accession>
<organism evidence="1 2">
    <name type="scientific">Waltera intestinalis</name>
    <dbReference type="NCBI Taxonomy" id="2606635"/>
    <lineage>
        <taxon>Bacteria</taxon>
        <taxon>Bacillati</taxon>
        <taxon>Bacillota</taxon>
        <taxon>Clostridia</taxon>
        <taxon>Lachnospirales</taxon>
        <taxon>Lachnospiraceae</taxon>
        <taxon>Waltera</taxon>
    </lineage>
</organism>
<comment type="caution">
    <text evidence="1">The sequence shown here is derived from an EMBL/GenBank/DDBJ whole genome shotgun (WGS) entry which is preliminary data.</text>
</comment>
<dbReference type="Proteomes" id="UP000476055">
    <property type="component" value="Unassembled WGS sequence"/>
</dbReference>
<dbReference type="EMBL" id="VUMU01000004">
    <property type="protein sequence ID" value="MST57655.1"/>
    <property type="molecule type" value="Genomic_DNA"/>
</dbReference>
<evidence type="ECO:0000313" key="1">
    <source>
        <dbReference type="EMBL" id="MST57655.1"/>
    </source>
</evidence>
<protein>
    <submittedName>
        <fullName evidence="1">Uncharacterized protein</fullName>
    </submittedName>
</protein>
<reference evidence="1 2" key="1">
    <citation type="submission" date="2019-08" db="EMBL/GenBank/DDBJ databases">
        <title>In-depth cultivation of the pig gut microbiome towards novel bacterial diversity and tailored functional studies.</title>
        <authorList>
            <person name="Wylensek D."/>
            <person name="Hitch T.C.A."/>
            <person name="Clavel T."/>
        </authorList>
    </citation>
    <scope>NUCLEOTIDE SEQUENCE [LARGE SCALE GENOMIC DNA]</scope>
    <source>
        <strain evidence="1 2">WCA3-601-WT-6H</strain>
    </source>
</reference>
<sequence>MILSADTTYLGNLYAEVDDKLYRAEADGFAWGIDEDSIKIWKQQGDNRYVVTSKDQSETVSDMIFVIRKVENKDNKYEIVDEVELY</sequence>